<proteinExistence type="predicted"/>
<dbReference type="GO" id="GO:0016746">
    <property type="term" value="F:acyltransferase activity"/>
    <property type="evidence" value="ECO:0007669"/>
    <property type="project" value="UniProtKB-KW"/>
</dbReference>
<dbReference type="InterPro" id="IPR016181">
    <property type="entry name" value="Acyl_CoA_acyltransferase"/>
</dbReference>
<dbReference type="Gene3D" id="3.40.630.30">
    <property type="match status" value="1"/>
</dbReference>
<sequence>MEAMLKLATIEQRPIIMRLIQFYLYDFTEFIEIDISVDGRFPDYPNLDQYWTSGNRKMAFIIWYRGKPAGFALVDRLDNKLEGDYYMAEFFVMRPFRRYGIGSWAARELFGRLKGNWKVTQVKNNTPARAFWRKVIGEYTRGDFTEKIHPWKGSPSQYFTT</sequence>
<dbReference type="EMBL" id="JAPCKK010000030">
    <property type="protein sequence ID" value="MDP4098673.1"/>
    <property type="molecule type" value="Genomic_DNA"/>
</dbReference>
<dbReference type="SUPFAM" id="SSF55729">
    <property type="entry name" value="Acyl-CoA N-acyltransferases (Nat)"/>
    <property type="match status" value="1"/>
</dbReference>
<keyword evidence="2" id="KW-0808">Transferase</keyword>
<name>A0ABT9FVB2_9BACL</name>
<organism evidence="2 3">
    <name type="scientific">Paenibacillus zeirhizosphaerae</name>
    <dbReference type="NCBI Taxonomy" id="2987519"/>
    <lineage>
        <taxon>Bacteria</taxon>
        <taxon>Bacillati</taxon>
        <taxon>Bacillota</taxon>
        <taxon>Bacilli</taxon>
        <taxon>Bacillales</taxon>
        <taxon>Paenibacillaceae</taxon>
        <taxon>Paenibacillus</taxon>
    </lineage>
</organism>
<accession>A0ABT9FVB2</accession>
<dbReference type="RefSeq" id="WP_305756292.1">
    <property type="nucleotide sequence ID" value="NZ_JAPCKK010000030.1"/>
</dbReference>
<dbReference type="Pfam" id="PF00583">
    <property type="entry name" value="Acetyltransf_1"/>
    <property type="match status" value="1"/>
</dbReference>
<dbReference type="Proteomes" id="UP001241848">
    <property type="component" value="Unassembled WGS sequence"/>
</dbReference>
<feature type="domain" description="N-acetyltransferase" evidence="1">
    <location>
        <begin position="17"/>
        <end position="160"/>
    </location>
</feature>
<dbReference type="EC" id="2.3.1.-" evidence="2"/>
<gene>
    <name evidence="2" type="ORF">OIN60_18225</name>
</gene>
<comment type="caution">
    <text evidence="2">The sequence shown here is derived from an EMBL/GenBank/DDBJ whole genome shotgun (WGS) entry which is preliminary data.</text>
</comment>
<evidence type="ECO:0000313" key="3">
    <source>
        <dbReference type="Proteomes" id="UP001241848"/>
    </source>
</evidence>
<evidence type="ECO:0000259" key="1">
    <source>
        <dbReference type="PROSITE" id="PS51186"/>
    </source>
</evidence>
<protein>
    <submittedName>
        <fullName evidence="2">GNAT family N-acetyltransferase</fullName>
        <ecNumber evidence="2">2.3.1.-</ecNumber>
    </submittedName>
</protein>
<dbReference type="PROSITE" id="PS51186">
    <property type="entry name" value="GNAT"/>
    <property type="match status" value="1"/>
</dbReference>
<keyword evidence="2" id="KW-0012">Acyltransferase</keyword>
<keyword evidence="3" id="KW-1185">Reference proteome</keyword>
<dbReference type="InterPro" id="IPR000182">
    <property type="entry name" value="GNAT_dom"/>
</dbReference>
<evidence type="ECO:0000313" key="2">
    <source>
        <dbReference type="EMBL" id="MDP4098673.1"/>
    </source>
</evidence>
<reference evidence="2 3" key="1">
    <citation type="submission" date="2022-10" db="EMBL/GenBank/DDBJ databases">
        <title>Paenibacillus description and whole genome data of maize root bacterial community.</title>
        <authorList>
            <person name="Marton D."/>
            <person name="Farkas M."/>
            <person name="Cserhati M."/>
        </authorList>
    </citation>
    <scope>NUCLEOTIDE SEQUENCE [LARGE SCALE GENOMIC DNA]</scope>
    <source>
        <strain evidence="2 3">P96</strain>
    </source>
</reference>
<dbReference type="CDD" id="cd04301">
    <property type="entry name" value="NAT_SF"/>
    <property type="match status" value="1"/>
</dbReference>